<dbReference type="Proteomes" id="UP000327157">
    <property type="component" value="Chromosome 1"/>
</dbReference>
<reference evidence="6" key="2">
    <citation type="submission" date="2019-10" db="EMBL/GenBank/DDBJ databases">
        <title>A de novo genome assembly of a pear dwarfing rootstock.</title>
        <authorList>
            <person name="Wang F."/>
            <person name="Wang J."/>
            <person name="Li S."/>
            <person name="Zhang Y."/>
            <person name="Fang M."/>
            <person name="Ma L."/>
            <person name="Zhao Y."/>
            <person name="Jiang S."/>
        </authorList>
    </citation>
    <scope>NUCLEOTIDE SEQUENCE [LARGE SCALE GENOMIC DNA]</scope>
</reference>
<dbReference type="GO" id="GO:0008270">
    <property type="term" value="F:zinc ion binding"/>
    <property type="evidence" value="ECO:0007669"/>
    <property type="project" value="InterPro"/>
</dbReference>
<feature type="repeat" description="PPR" evidence="3">
    <location>
        <begin position="188"/>
        <end position="222"/>
    </location>
</feature>
<dbReference type="SUPFAM" id="SSF48452">
    <property type="entry name" value="TPR-like"/>
    <property type="match status" value="1"/>
</dbReference>
<dbReference type="InterPro" id="IPR036961">
    <property type="entry name" value="Kinesin_motor_dom_sf"/>
</dbReference>
<sequence>MYAKSGDPRTAKIVFDRMRLKNTSSWNAMISLHMQCGCADLALAQFKQMKERDIVSWNSLIAGYNQHGLDMEALTTFSCMLQDSVLQPNKFTLASILSACANLEKLELGKQIHAHVVRVQLGTYDAVKNALITMYAKSGGLAIAQKILEQCVTSDLNVIAFTALLHAYIKLGDIMPARQIFDSLRDRDVVAWTAMIVGYVQNGLNNDALELFMSTIKQGPKPNSYTLAAMLSVSSSLASLDYGKQIHASAMRLGEVHSVSKVFNLIYLHRDTVSWTSMIIALAQHGHGEDAIELFEKMLSHGIKPDHITYVGMLSACIHVGLVEQGRSYYNLMRNVHKIEPTHSHYTCMIDLLGRSGLLQEAFNFIESLPVEPDVIAWGSLLSCCKVHKNVDVAKVAAERLLLIDPDNSGAYSALANLWIQIQNKVHVFGVDDGVHTQKETIYKMMEKIWKEIKNMGFVPDTDSVLHDVGEEVKEKMLKHHSEKLAIAFGLINTPENTTLRIMKNLRVSLETNSGGQKLRDGANINHALLALANCINALGEQQKNGLAYVPHRIRWVGSIVVNSFSMLVTLSLTDFEVVLTNALIFGGFALFGRPVPGGSAALCDLILWCLIFGCLNPTRQVNMQECLL</sequence>
<dbReference type="Gene3D" id="3.40.850.10">
    <property type="entry name" value="Kinesin motor domain"/>
    <property type="match status" value="1"/>
</dbReference>
<dbReference type="PANTHER" id="PTHR47926:SF519">
    <property type="entry name" value="DYW DOMAIN-CONTAINING PROTEIN"/>
    <property type="match status" value="1"/>
</dbReference>
<dbReference type="Pfam" id="PF14432">
    <property type="entry name" value="DYW_deaminase"/>
    <property type="match status" value="1"/>
</dbReference>
<dbReference type="OrthoDB" id="1148856at2759"/>
<feature type="repeat" description="PPR" evidence="3">
    <location>
        <begin position="22"/>
        <end position="56"/>
    </location>
</feature>
<feature type="repeat" description="PPR" evidence="3">
    <location>
        <begin position="271"/>
        <end position="305"/>
    </location>
</feature>
<dbReference type="Gene3D" id="1.25.40.10">
    <property type="entry name" value="Tetratricopeptide repeat domain"/>
    <property type="match status" value="3"/>
</dbReference>
<dbReference type="Pfam" id="PF13041">
    <property type="entry name" value="PPR_2"/>
    <property type="match status" value="2"/>
</dbReference>
<dbReference type="InterPro" id="IPR046960">
    <property type="entry name" value="PPR_At4g14850-like_plant"/>
</dbReference>
<keyword evidence="6" id="KW-1185">Reference proteome</keyword>
<dbReference type="AlphaFoldDB" id="A0A5N5F4B4"/>
<accession>A0A5N5F4B4</accession>
<dbReference type="PANTHER" id="PTHR47926">
    <property type="entry name" value="PENTATRICOPEPTIDE REPEAT-CONTAINING PROTEIN"/>
    <property type="match status" value="1"/>
</dbReference>
<feature type="domain" description="DYW" evidence="4">
    <location>
        <begin position="457"/>
        <end position="510"/>
    </location>
</feature>
<keyword evidence="2" id="KW-0677">Repeat</keyword>
<name>A0A5N5F4B4_9ROSA</name>
<dbReference type="GO" id="GO:0003723">
    <property type="term" value="F:RNA binding"/>
    <property type="evidence" value="ECO:0007669"/>
    <property type="project" value="InterPro"/>
</dbReference>
<dbReference type="EMBL" id="SMOL01000768">
    <property type="protein sequence ID" value="KAB2597593.1"/>
    <property type="molecule type" value="Genomic_DNA"/>
</dbReference>
<dbReference type="InterPro" id="IPR002885">
    <property type="entry name" value="PPR_rpt"/>
</dbReference>
<proteinExistence type="inferred from homology"/>
<dbReference type="InterPro" id="IPR011990">
    <property type="entry name" value="TPR-like_helical_dom_sf"/>
</dbReference>
<dbReference type="GO" id="GO:0009451">
    <property type="term" value="P:RNA modification"/>
    <property type="evidence" value="ECO:0007669"/>
    <property type="project" value="InterPro"/>
</dbReference>
<evidence type="ECO:0000256" key="1">
    <source>
        <dbReference type="ARBA" id="ARBA00006643"/>
    </source>
</evidence>
<comment type="similarity">
    <text evidence="1">Belongs to the PPR family. PCMP-H subfamily.</text>
</comment>
<evidence type="ECO:0000313" key="5">
    <source>
        <dbReference type="EMBL" id="KAB2597593.1"/>
    </source>
</evidence>
<evidence type="ECO:0000259" key="4">
    <source>
        <dbReference type="Pfam" id="PF14432"/>
    </source>
</evidence>
<protein>
    <submittedName>
        <fullName evidence="5">Pentatricopeptide repeat-containing protein</fullName>
    </submittedName>
</protein>
<dbReference type="PROSITE" id="PS51375">
    <property type="entry name" value="PPR"/>
    <property type="match status" value="3"/>
</dbReference>
<evidence type="ECO:0000256" key="2">
    <source>
        <dbReference type="ARBA" id="ARBA00022737"/>
    </source>
</evidence>
<reference evidence="5 6" key="1">
    <citation type="submission" date="2019-09" db="EMBL/GenBank/DDBJ databases">
        <authorList>
            <person name="Ou C."/>
        </authorList>
    </citation>
    <scope>NUCLEOTIDE SEQUENCE [LARGE SCALE GENOMIC DNA]</scope>
    <source>
        <strain evidence="5">S2</strain>
        <tissue evidence="5">Leaf</tissue>
    </source>
</reference>
<organism evidence="5 6">
    <name type="scientific">Pyrus ussuriensis x Pyrus communis</name>
    <dbReference type="NCBI Taxonomy" id="2448454"/>
    <lineage>
        <taxon>Eukaryota</taxon>
        <taxon>Viridiplantae</taxon>
        <taxon>Streptophyta</taxon>
        <taxon>Embryophyta</taxon>
        <taxon>Tracheophyta</taxon>
        <taxon>Spermatophyta</taxon>
        <taxon>Magnoliopsida</taxon>
        <taxon>eudicotyledons</taxon>
        <taxon>Gunneridae</taxon>
        <taxon>Pentapetalae</taxon>
        <taxon>rosids</taxon>
        <taxon>fabids</taxon>
        <taxon>Rosales</taxon>
        <taxon>Rosaceae</taxon>
        <taxon>Amygdaloideae</taxon>
        <taxon>Maleae</taxon>
        <taxon>Pyrus</taxon>
    </lineage>
</organism>
<dbReference type="InterPro" id="IPR032867">
    <property type="entry name" value="DYW_dom"/>
</dbReference>
<reference evidence="5 6" key="3">
    <citation type="submission" date="2019-11" db="EMBL/GenBank/DDBJ databases">
        <title>A de novo genome assembly of a pear dwarfing rootstock.</title>
        <authorList>
            <person name="Wang F."/>
            <person name="Wang J."/>
            <person name="Li S."/>
            <person name="Zhang Y."/>
            <person name="Fang M."/>
            <person name="Ma L."/>
            <person name="Zhao Y."/>
            <person name="Jiang S."/>
        </authorList>
    </citation>
    <scope>NUCLEOTIDE SEQUENCE [LARGE SCALE GENOMIC DNA]</scope>
    <source>
        <strain evidence="5">S2</strain>
        <tissue evidence="5">Leaf</tissue>
    </source>
</reference>
<evidence type="ECO:0000256" key="3">
    <source>
        <dbReference type="PROSITE-ProRule" id="PRU00708"/>
    </source>
</evidence>
<dbReference type="NCBIfam" id="TIGR00756">
    <property type="entry name" value="PPR"/>
    <property type="match status" value="1"/>
</dbReference>
<evidence type="ECO:0000313" key="6">
    <source>
        <dbReference type="Proteomes" id="UP000327157"/>
    </source>
</evidence>
<comment type="caution">
    <text evidence="5">The sequence shown here is derived from an EMBL/GenBank/DDBJ whole genome shotgun (WGS) entry which is preliminary data.</text>
</comment>
<dbReference type="Pfam" id="PF01535">
    <property type="entry name" value="PPR"/>
    <property type="match status" value="4"/>
</dbReference>
<gene>
    <name evidence="5" type="ORF">D8674_000513</name>
</gene>
<dbReference type="FunFam" id="1.25.40.10:FF:000090">
    <property type="entry name" value="Pentatricopeptide repeat-containing protein, chloroplastic"/>
    <property type="match status" value="1"/>
</dbReference>